<comment type="subcellular location">
    <subcellularLocation>
        <location evidence="1">Membrane</location>
        <topology evidence="1">Multi-pass membrane protein</topology>
    </subcellularLocation>
</comment>
<protein>
    <submittedName>
        <fullName evidence="7">MFS transporter</fullName>
    </submittedName>
</protein>
<dbReference type="AlphaFoldDB" id="A0A329YG43"/>
<feature type="transmembrane region" description="Helical" evidence="5">
    <location>
        <begin position="376"/>
        <end position="399"/>
    </location>
</feature>
<feature type="transmembrane region" description="Helical" evidence="5">
    <location>
        <begin position="317"/>
        <end position="333"/>
    </location>
</feature>
<evidence type="ECO:0000256" key="1">
    <source>
        <dbReference type="ARBA" id="ARBA00004141"/>
    </source>
</evidence>
<dbReference type="InterPro" id="IPR005828">
    <property type="entry name" value="MFS_sugar_transport-like"/>
</dbReference>
<dbReference type="InterPro" id="IPR036259">
    <property type="entry name" value="MFS_trans_sf"/>
</dbReference>
<feature type="transmembrane region" description="Helical" evidence="5">
    <location>
        <begin position="97"/>
        <end position="116"/>
    </location>
</feature>
<dbReference type="PROSITE" id="PS00217">
    <property type="entry name" value="SUGAR_TRANSPORT_2"/>
    <property type="match status" value="1"/>
</dbReference>
<evidence type="ECO:0000256" key="4">
    <source>
        <dbReference type="ARBA" id="ARBA00023136"/>
    </source>
</evidence>
<reference evidence="7 8" key="1">
    <citation type="submission" date="2018-06" db="EMBL/GenBank/DDBJ databases">
        <title>Whole Genome Sequence of an efficient microsymbiont, Rhizobium tropici.</title>
        <authorList>
            <person name="Srinivasan R."/>
            <person name="Singh H.V."/>
            <person name="Srivastava R."/>
            <person name="Kumari B."/>
            <person name="Radhakrishna A."/>
        </authorList>
    </citation>
    <scope>NUCLEOTIDE SEQUENCE [LARGE SCALE GENOMIC DNA]</scope>
    <source>
        <strain evidence="7 8">IGFRI Rhizo-19</strain>
    </source>
</reference>
<comment type="caution">
    <text evidence="7">The sequence shown here is derived from an EMBL/GenBank/DDBJ whole genome shotgun (WGS) entry which is preliminary data.</text>
</comment>
<keyword evidence="4 5" id="KW-0472">Membrane</keyword>
<dbReference type="GO" id="GO:0005886">
    <property type="term" value="C:plasma membrane"/>
    <property type="evidence" value="ECO:0007669"/>
    <property type="project" value="TreeGrafter"/>
</dbReference>
<evidence type="ECO:0000256" key="2">
    <source>
        <dbReference type="ARBA" id="ARBA00022692"/>
    </source>
</evidence>
<keyword evidence="2 5" id="KW-0812">Transmembrane</keyword>
<dbReference type="SUPFAM" id="SSF103473">
    <property type="entry name" value="MFS general substrate transporter"/>
    <property type="match status" value="1"/>
</dbReference>
<feature type="transmembrane region" description="Helical" evidence="5">
    <location>
        <begin position="65"/>
        <end position="85"/>
    </location>
</feature>
<dbReference type="GO" id="GO:0046943">
    <property type="term" value="F:carboxylic acid transmembrane transporter activity"/>
    <property type="evidence" value="ECO:0007669"/>
    <property type="project" value="TreeGrafter"/>
</dbReference>
<name>A0A329YG43_RHITR</name>
<dbReference type="EMBL" id="QMKK01000032">
    <property type="protein sequence ID" value="RAX41124.1"/>
    <property type="molecule type" value="Genomic_DNA"/>
</dbReference>
<accession>A0A329YG43</accession>
<dbReference type="Proteomes" id="UP000251205">
    <property type="component" value="Unassembled WGS sequence"/>
</dbReference>
<dbReference type="PANTHER" id="PTHR23508:SF10">
    <property type="entry name" value="CARBOXYLIC ACID TRANSPORTER PROTEIN HOMOLOG"/>
    <property type="match status" value="1"/>
</dbReference>
<dbReference type="PANTHER" id="PTHR23508">
    <property type="entry name" value="CARBOXYLIC ACID TRANSPORTER PROTEIN HOMOLOG"/>
    <property type="match status" value="1"/>
</dbReference>
<proteinExistence type="predicted"/>
<organism evidence="7 8">
    <name type="scientific">Rhizobium tropici</name>
    <dbReference type="NCBI Taxonomy" id="398"/>
    <lineage>
        <taxon>Bacteria</taxon>
        <taxon>Pseudomonadati</taxon>
        <taxon>Pseudomonadota</taxon>
        <taxon>Alphaproteobacteria</taxon>
        <taxon>Hyphomicrobiales</taxon>
        <taxon>Rhizobiaceae</taxon>
        <taxon>Rhizobium/Agrobacterium group</taxon>
        <taxon>Rhizobium</taxon>
    </lineage>
</organism>
<keyword evidence="3 5" id="KW-1133">Transmembrane helix</keyword>
<evidence type="ECO:0000259" key="6">
    <source>
        <dbReference type="PROSITE" id="PS50850"/>
    </source>
</evidence>
<dbReference type="Gene3D" id="1.20.1250.20">
    <property type="entry name" value="MFS general substrate transporter like domains"/>
    <property type="match status" value="1"/>
</dbReference>
<feature type="transmembrane region" description="Helical" evidence="5">
    <location>
        <begin position="156"/>
        <end position="179"/>
    </location>
</feature>
<feature type="transmembrane region" description="Helical" evidence="5">
    <location>
        <begin position="285"/>
        <end position="305"/>
    </location>
</feature>
<evidence type="ECO:0000313" key="8">
    <source>
        <dbReference type="Proteomes" id="UP000251205"/>
    </source>
</evidence>
<feature type="transmembrane region" description="Helical" evidence="5">
    <location>
        <begin position="339"/>
        <end position="364"/>
    </location>
</feature>
<sequence>MEMSDGQVQAIGTVLQRTGTVQRRALFSSFIGWMFDGFETSTLILVGGVAAMLLLGNSTPDEIRMAVGIAIGATLMGWAIGGTIGSIMADHIGRKKMLMISIAGYCALTALTAFSPSWTVLIVLRFLTGMFLGSEWSTGTALVAETWPDKSRAKALGVMQSGYGFGFLLAAGLWLWLQPLWGPDAWRVMFVIGVLPALVLMYIRREVPESKLWLEAIKQSGSNDRTAAKGKSGLVNLFSDREAIGNAFATLVMATVTVSVFYGISALIGPYIGSIAAKQGLTTSTWASISALIYNGGSIVGYMSGGFIAERIGRKPYMLLMFMGAICSGVMQACTPETLTWSLLSVFILGIFTLGTFSWMPIYLPELFKTRVRSTASGVVFNLARIVSFPLPILTAFLFSTVGGYHMTVLSMTLLYFVAILALWFLPETRGKPLPN</sequence>
<evidence type="ECO:0000256" key="3">
    <source>
        <dbReference type="ARBA" id="ARBA00022989"/>
    </source>
</evidence>
<feature type="transmembrane region" description="Helical" evidence="5">
    <location>
        <begin position="30"/>
        <end position="53"/>
    </location>
</feature>
<dbReference type="PROSITE" id="PS50850">
    <property type="entry name" value="MFS"/>
    <property type="match status" value="1"/>
</dbReference>
<dbReference type="InterPro" id="IPR005829">
    <property type="entry name" value="Sugar_transporter_CS"/>
</dbReference>
<feature type="transmembrane region" description="Helical" evidence="5">
    <location>
        <begin position="247"/>
        <end position="273"/>
    </location>
</feature>
<dbReference type="OrthoDB" id="9784658at2"/>
<feature type="domain" description="Major facilitator superfamily (MFS) profile" evidence="6">
    <location>
        <begin position="25"/>
        <end position="430"/>
    </location>
</feature>
<feature type="transmembrane region" description="Helical" evidence="5">
    <location>
        <begin position="185"/>
        <end position="203"/>
    </location>
</feature>
<evidence type="ECO:0000313" key="7">
    <source>
        <dbReference type="EMBL" id="RAX41124.1"/>
    </source>
</evidence>
<gene>
    <name evidence="7" type="ORF">DQ393_12705</name>
</gene>
<evidence type="ECO:0000256" key="5">
    <source>
        <dbReference type="SAM" id="Phobius"/>
    </source>
</evidence>
<dbReference type="PROSITE" id="PS00216">
    <property type="entry name" value="SUGAR_TRANSPORT_1"/>
    <property type="match status" value="1"/>
</dbReference>
<dbReference type="Pfam" id="PF00083">
    <property type="entry name" value="Sugar_tr"/>
    <property type="match status" value="1"/>
</dbReference>
<dbReference type="InterPro" id="IPR020846">
    <property type="entry name" value="MFS_dom"/>
</dbReference>
<feature type="transmembrane region" description="Helical" evidence="5">
    <location>
        <begin position="405"/>
        <end position="426"/>
    </location>
</feature>